<gene>
    <name evidence="4" type="ORF">jhhlp_005692</name>
</gene>
<dbReference type="Gene3D" id="2.30.29.30">
    <property type="entry name" value="Pleckstrin-homology domain (PH domain)/Phosphotyrosine-binding domain (PTB)"/>
    <property type="match status" value="1"/>
</dbReference>
<feature type="compositionally biased region" description="Polar residues" evidence="2">
    <location>
        <begin position="1070"/>
        <end position="1085"/>
    </location>
</feature>
<evidence type="ECO:0000313" key="5">
    <source>
        <dbReference type="Proteomes" id="UP000233524"/>
    </source>
</evidence>
<keyword evidence="5" id="KW-1185">Reference proteome</keyword>
<accession>A0A2N3N3V1</accession>
<feature type="region of interest" description="Disordered" evidence="2">
    <location>
        <begin position="1040"/>
        <end position="1085"/>
    </location>
</feature>
<dbReference type="InterPro" id="IPR001849">
    <property type="entry name" value="PH_domain"/>
</dbReference>
<dbReference type="Proteomes" id="UP000233524">
    <property type="component" value="Unassembled WGS sequence"/>
</dbReference>
<dbReference type="STRING" id="41688.A0A2N3N3V1"/>
<dbReference type="SUPFAM" id="SSF50729">
    <property type="entry name" value="PH domain-like"/>
    <property type="match status" value="1"/>
</dbReference>
<feature type="region of interest" description="Disordered" evidence="2">
    <location>
        <begin position="1"/>
        <end position="158"/>
    </location>
</feature>
<dbReference type="InterPro" id="IPR027267">
    <property type="entry name" value="AH/BAR_dom_sf"/>
</dbReference>
<evidence type="ECO:0000256" key="2">
    <source>
        <dbReference type="SAM" id="MobiDB-lite"/>
    </source>
</evidence>
<feature type="region of interest" description="Disordered" evidence="2">
    <location>
        <begin position="643"/>
        <end position="684"/>
    </location>
</feature>
<feature type="compositionally biased region" description="Polar residues" evidence="2">
    <location>
        <begin position="142"/>
        <end position="158"/>
    </location>
</feature>
<reference evidence="4 5" key="1">
    <citation type="journal article" date="2017" name="G3 (Bethesda)">
        <title>First Draft Genome Sequence of the Pathogenic Fungus Lomentospora prolificans (Formerly Scedosporium prolificans).</title>
        <authorList>
            <person name="Luo R."/>
            <person name="Zimin A."/>
            <person name="Workman R."/>
            <person name="Fan Y."/>
            <person name="Pertea G."/>
            <person name="Grossman N."/>
            <person name="Wear M.P."/>
            <person name="Jia B."/>
            <person name="Miller H."/>
            <person name="Casadevall A."/>
            <person name="Timp W."/>
            <person name="Zhang S.X."/>
            <person name="Salzberg S.L."/>
        </authorList>
    </citation>
    <scope>NUCLEOTIDE SEQUENCE [LARGE SCALE GENOMIC DNA]</scope>
    <source>
        <strain evidence="4 5">JHH-5317</strain>
    </source>
</reference>
<dbReference type="PANTHER" id="PTHR31941">
    <property type="entry name" value="CYTOSKELETAL SIGNALING PROTEIN SLM1"/>
    <property type="match status" value="1"/>
</dbReference>
<feature type="compositionally biased region" description="Low complexity" evidence="2">
    <location>
        <begin position="643"/>
        <end position="657"/>
    </location>
</feature>
<dbReference type="PANTHER" id="PTHR31941:SF16">
    <property type="entry name" value="PHOSPHATIDYLINOSITOL 4,5-BISPHOSPHATE-BINDING PROTEIN SLM1-RELATED"/>
    <property type="match status" value="1"/>
</dbReference>
<sequence length="1085" mass="118078">MAAKSPAPSPAFAAREPLQPSTSTTNNNPSQDQAREYTYMSATSPKNMLSSKPRSTDYFPQALNNQNNAEPQRGLGNDRIVADDFDARNHDQYGPSDPELDPDQQQYYTQAAAQPQPAEPLEQQRQPPLQQTLQQQQSSQRGQTPIGRSQSARLASRSNGTRFYEDWDASQRGSSILLEPEHSTGNMRRSNSFMSNMPDDLQLARGSTLKKKPSLRRSGSLGRSSSRRSMKAGSVRSLALQTDTDPDQVHSALYCPVPTSGSPTEALAERFQAWRKLLKDLITYFKEIQSHYEQRAKNAVKLANSANNFNQPPGFLASGGLADAMQILRKYNRTAIQDAHRAQEIERDVILALTGLRSDLQQKIKEIKHLSGDFKNSVGKEMDGTRRAVKSLQDVLGRAEMDTSLTTGKQDPYLLRLAVDRQVERQIDEENYLHQAYLNLETSGRELESIVVGEIQKAYNAYASILRREAESAYATIEELRLGPIDMPKDHEWEQFMSNNEEFVSPTVAMRTPENIHYPGRDHPACQEIRAGLLERKSKYLRSYTAGWYVLSPTHLHEFKSADKAQAPLMSLYLPEQKLGSHSKEGTSSQKFILKGRQAGGVHRGHTWVFRAESYDTMMAWYDDIRALTEGAPHDRTNLMAGASRSISRASRISTSSDAGVVDEEDEEPFSAGSQVETNTAANRLAVQDRRPQAGGRFPSDLQVNAQRGLQVPASPSTGSSGVAGGRDRSSIVANGGIPAGGVVAAGALSGSGRDEPVSQENRNVRHPEGYGATAQTPMDEAPSHAALVNREAAQDGINPYTSEPMGGPQQQQPMNYTHTITPVVAGFQSQRTASPSQRDDTSKYASQTQTPIGQNQIQNQNLAGEQTYGPQSYSAQAQTPMSQNAASNQNYAAPAQTAASQNYSPDEAYRSQMYVSQAQAPIEAQDAPSHQTFTPQIYAAQVQSYANENPTGGQLGVSPAPRTNNNTLRSQGPETVNEDPFIKGGDHLANGPAASNSAAPMGAAYVGVPAADGSAGIAQGVDKQATRGLVNEDTTAMAATRHGHSGLSEMPESERSPTLGDYHVPGQYPRSTTNVNITSNGAAI</sequence>
<dbReference type="InterPro" id="IPR046868">
    <property type="entry name" value="BAR_4"/>
</dbReference>
<feature type="domain" description="PH" evidence="3">
    <location>
        <begin position="527"/>
        <end position="630"/>
    </location>
</feature>
<dbReference type="OrthoDB" id="5598057at2759"/>
<feature type="compositionally biased region" description="Basic and acidic residues" evidence="2">
    <location>
        <begin position="80"/>
        <end position="91"/>
    </location>
</feature>
<keyword evidence="1" id="KW-0597">Phosphoprotein</keyword>
<feature type="region of interest" description="Disordered" evidence="2">
    <location>
        <begin position="829"/>
        <end position="904"/>
    </location>
</feature>
<dbReference type="CDD" id="cd13311">
    <property type="entry name" value="PH_Slm1"/>
    <property type="match status" value="1"/>
</dbReference>
<dbReference type="InterPro" id="IPR046869">
    <property type="entry name" value="SLM1/RGC1-like_PH"/>
</dbReference>
<evidence type="ECO:0000256" key="1">
    <source>
        <dbReference type="ARBA" id="ARBA00022553"/>
    </source>
</evidence>
<feature type="compositionally biased region" description="Polar residues" evidence="2">
    <location>
        <begin position="672"/>
        <end position="682"/>
    </location>
</feature>
<organism evidence="4 5">
    <name type="scientific">Lomentospora prolificans</name>
    <dbReference type="NCBI Taxonomy" id="41688"/>
    <lineage>
        <taxon>Eukaryota</taxon>
        <taxon>Fungi</taxon>
        <taxon>Dikarya</taxon>
        <taxon>Ascomycota</taxon>
        <taxon>Pezizomycotina</taxon>
        <taxon>Sordariomycetes</taxon>
        <taxon>Hypocreomycetidae</taxon>
        <taxon>Microascales</taxon>
        <taxon>Microascaceae</taxon>
        <taxon>Lomentospora</taxon>
    </lineage>
</organism>
<dbReference type="Pfam" id="PF20399">
    <property type="entry name" value="PH_20"/>
    <property type="match status" value="1"/>
</dbReference>
<feature type="region of interest" description="Disordered" evidence="2">
    <location>
        <begin position="710"/>
        <end position="733"/>
    </location>
</feature>
<feature type="compositionally biased region" description="Basic and acidic residues" evidence="2">
    <location>
        <begin position="753"/>
        <end position="769"/>
    </location>
</feature>
<dbReference type="InterPro" id="IPR011993">
    <property type="entry name" value="PH-like_dom_sf"/>
</dbReference>
<feature type="compositionally biased region" description="Low complexity" evidence="2">
    <location>
        <begin position="884"/>
        <end position="897"/>
    </location>
</feature>
<dbReference type="Pfam" id="PF20400">
    <property type="entry name" value="BAR_4"/>
    <property type="match status" value="1"/>
</dbReference>
<feature type="compositionally biased region" description="Polar residues" evidence="2">
    <location>
        <begin position="962"/>
        <end position="975"/>
    </location>
</feature>
<feature type="compositionally biased region" description="Low complexity" evidence="2">
    <location>
        <begin position="104"/>
        <end position="141"/>
    </location>
</feature>
<dbReference type="InParanoid" id="A0A2N3N3V1"/>
<name>A0A2N3N3V1_9PEZI</name>
<feature type="region of interest" description="Disordered" evidence="2">
    <location>
        <begin position="747"/>
        <end position="778"/>
    </location>
</feature>
<evidence type="ECO:0000313" key="4">
    <source>
        <dbReference type="EMBL" id="PKS07094.1"/>
    </source>
</evidence>
<feature type="compositionally biased region" description="Polar residues" evidence="2">
    <location>
        <begin position="183"/>
        <end position="195"/>
    </location>
</feature>
<evidence type="ECO:0000259" key="3">
    <source>
        <dbReference type="PROSITE" id="PS50003"/>
    </source>
</evidence>
<feature type="region of interest" description="Disordered" evidence="2">
    <location>
        <begin position="175"/>
        <end position="236"/>
    </location>
</feature>
<protein>
    <recommendedName>
        <fullName evidence="3">PH domain-containing protein</fullName>
    </recommendedName>
</protein>
<feature type="compositionally biased region" description="Polar residues" evidence="2">
    <location>
        <begin position="844"/>
        <end position="883"/>
    </location>
</feature>
<feature type="compositionally biased region" description="Polar residues" evidence="2">
    <location>
        <begin position="19"/>
        <end position="32"/>
    </location>
</feature>
<dbReference type="PROSITE" id="PS50003">
    <property type="entry name" value="PH_DOMAIN"/>
    <property type="match status" value="1"/>
</dbReference>
<comment type="caution">
    <text evidence="4">The sequence shown here is derived from an EMBL/GenBank/DDBJ whole genome shotgun (WGS) entry which is preliminary data.</text>
</comment>
<dbReference type="AlphaFoldDB" id="A0A2N3N3V1"/>
<dbReference type="SMART" id="SM00233">
    <property type="entry name" value="PH"/>
    <property type="match status" value="1"/>
</dbReference>
<dbReference type="EMBL" id="NLAX01000701">
    <property type="protein sequence ID" value="PKS07094.1"/>
    <property type="molecule type" value="Genomic_DNA"/>
</dbReference>
<feature type="compositionally biased region" description="Polar residues" evidence="2">
    <location>
        <begin position="40"/>
        <end position="53"/>
    </location>
</feature>
<feature type="compositionally biased region" description="Polar residues" evidence="2">
    <location>
        <begin position="710"/>
        <end position="721"/>
    </location>
</feature>
<dbReference type="InterPro" id="IPR043453">
    <property type="entry name" value="Slm1_PH"/>
</dbReference>
<feature type="region of interest" description="Disordered" evidence="2">
    <location>
        <begin position="948"/>
        <end position="996"/>
    </location>
</feature>
<dbReference type="VEuPathDB" id="FungiDB:jhhlp_005692"/>
<dbReference type="Gene3D" id="1.20.1270.60">
    <property type="entry name" value="Arfaptin homology (AH) domain/BAR domain"/>
    <property type="match status" value="1"/>
</dbReference>
<feature type="compositionally biased region" description="Low complexity" evidence="2">
    <location>
        <begin position="1"/>
        <end position="14"/>
    </location>
</feature>
<proteinExistence type="predicted"/>